<keyword evidence="2" id="KW-1185">Reference proteome</keyword>
<evidence type="ECO:0008006" key="3">
    <source>
        <dbReference type="Google" id="ProtNLM"/>
    </source>
</evidence>
<evidence type="ECO:0000313" key="2">
    <source>
        <dbReference type="Proteomes" id="UP000465361"/>
    </source>
</evidence>
<dbReference type="AlphaFoldDB" id="A0A7I9XUG4"/>
<reference evidence="1 2" key="1">
    <citation type="journal article" date="2019" name="Emerg. Microbes Infect.">
        <title>Comprehensive subspecies identification of 175 nontuberculous mycobacteria species based on 7547 genomic profiles.</title>
        <authorList>
            <person name="Matsumoto Y."/>
            <person name="Kinjo T."/>
            <person name="Motooka D."/>
            <person name="Nabeya D."/>
            <person name="Jung N."/>
            <person name="Uechi K."/>
            <person name="Horii T."/>
            <person name="Iida T."/>
            <person name="Fujita J."/>
            <person name="Nakamura S."/>
        </authorList>
    </citation>
    <scope>NUCLEOTIDE SEQUENCE [LARGE SCALE GENOMIC DNA]</scope>
    <source>
        <strain evidence="1 2">JCM 17322</strain>
    </source>
</reference>
<name>A0A7I9XUG4_9MYCO</name>
<evidence type="ECO:0000313" key="1">
    <source>
        <dbReference type="EMBL" id="GFG73589.1"/>
    </source>
</evidence>
<dbReference type="RefSeq" id="WP_246216603.1">
    <property type="nucleotide sequence ID" value="NZ_BLKW01000002.1"/>
</dbReference>
<proteinExistence type="predicted"/>
<organism evidence="1 2">
    <name type="scientific">Mycobacterium botniense</name>
    <dbReference type="NCBI Taxonomy" id="84962"/>
    <lineage>
        <taxon>Bacteria</taxon>
        <taxon>Bacillati</taxon>
        <taxon>Actinomycetota</taxon>
        <taxon>Actinomycetes</taxon>
        <taxon>Mycobacteriales</taxon>
        <taxon>Mycobacteriaceae</taxon>
        <taxon>Mycobacterium</taxon>
    </lineage>
</organism>
<dbReference type="Proteomes" id="UP000465361">
    <property type="component" value="Unassembled WGS sequence"/>
</dbReference>
<comment type="caution">
    <text evidence="1">The sequence shown here is derived from an EMBL/GenBank/DDBJ whole genome shotgun (WGS) entry which is preliminary data.</text>
</comment>
<protein>
    <recommendedName>
        <fullName evidence="3">DNA-binding protein</fullName>
    </recommendedName>
</protein>
<sequence length="87" mass="9813">MIDDEKPTMTEQELWEWLHYDEGIPVSRRAIKHAVIDRKIIPTRLGIGNFFSKTDGWNFIAAQKQPAASRFVGPNACRAKSAAGTQK</sequence>
<gene>
    <name evidence="1" type="ORF">MBOT_09540</name>
</gene>
<accession>A0A7I9XUG4</accession>
<dbReference type="EMBL" id="BLKW01000002">
    <property type="protein sequence ID" value="GFG73589.1"/>
    <property type="molecule type" value="Genomic_DNA"/>
</dbReference>